<dbReference type="AlphaFoldDB" id="A0A2U9QI52"/>
<evidence type="ECO:0000259" key="1">
    <source>
        <dbReference type="PROSITE" id="PS50943"/>
    </source>
</evidence>
<dbReference type="GO" id="GO:0003677">
    <property type="term" value="F:DNA binding"/>
    <property type="evidence" value="ECO:0007669"/>
    <property type="project" value="InterPro"/>
</dbReference>
<dbReference type="InterPro" id="IPR013762">
    <property type="entry name" value="Integrase-like_cat_sf"/>
</dbReference>
<dbReference type="Gene3D" id="1.10.260.40">
    <property type="entry name" value="lambda repressor-like DNA-binding domains"/>
    <property type="match status" value="1"/>
</dbReference>
<name>A0A2U9QI52_THEAQ</name>
<organism evidence="2">
    <name type="scientific">Thermus aquaticus</name>
    <dbReference type="NCBI Taxonomy" id="271"/>
    <lineage>
        <taxon>Bacteria</taxon>
        <taxon>Thermotogati</taxon>
        <taxon>Deinococcota</taxon>
        <taxon>Deinococci</taxon>
        <taxon>Thermales</taxon>
        <taxon>Thermaceae</taxon>
        <taxon>Thermus</taxon>
    </lineage>
</organism>
<dbReference type="RefSeq" id="WP_158540206.1">
    <property type="nucleotide sequence ID" value="NZ_CP020571.1"/>
</dbReference>
<dbReference type="Gene3D" id="1.10.443.10">
    <property type="entry name" value="Intergrase catalytic core"/>
    <property type="match status" value="1"/>
</dbReference>
<accession>A0A2U9QI52</accession>
<proteinExistence type="predicted"/>
<geneLocation type="plasmid" evidence="2">
    <name>p11</name>
</geneLocation>
<dbReference type="GO" id="GO:0006310">
    <property type="term" value="P:DNA recombination"/>
    <property type="evidence" value="ECO:0007669"/>
    <property type="project" value="InterPro"/>
</dbReference>
<sequence>MTKAIPELLEAVKELARQIAKTTNKSYATHFKQIVKVLPPEVPDLYAWLAALDDSAIEELAQRLRKVEGSPRPHFTAAVKKARAIALQQRTLAEMPTTFAEALRWAMERNGVSISQLAKQAGVSYATVHRWLRGCFPRSQTLVTALERALELSEGALSGRLPRWGLPKIGAEGKSSPYPRFTQTFLRVAALARYGRPWNDLSPNEKEALRSEDEDRWNRVSNRQKRVRKAIKKRFRLPFDEWSLQARKEWEEYERYASSAPGSAARVQAALAGTPLAPTTVRKETLKRERKLIELFYGYCHKERGLDSNALSLALLTDLELVHSYLTWRVNRYEDVPPVTRSEYIFIALVKKLHRGYLRALALGVDPNGVKELERKLKIAGIDVTDGYHAVEPLLETPEPLRWVIEGIRLMLRDAAGRVGDLLAPQIPTAKSEAAEATALYRDVVLFWLMAAHPLRAKHYYGARLDMNEFQDGDFTPGRGHVGRASGGYYLAYRKVEFKNARSQVFQSLQDQDLVTFPLDDPEHPVLVLDLDGTQYSLNELFHVYLHTILPRLAQALGRTGPLLPLFPGADTERGIKRIFYSRSAYVAAVPNVPRGLLPFGPHSIRHVVATDIVKQTGSFEVAANVLLDSIDMVTKHYARFAPRDRYSHGWRVYARARGGER</sequence>
<dbReference type="InterPro" id="IPR010982">
    <property type="entry name" value="Lambda_DNA-bd_dom_sf"/>
</dbReference>
<dbReference type="SUPFAM" id="SSF47413">
    <property type="entry name" value="lambda repressor-like DNA-binding domains"/>
    <property type="match status" value="1"/>
</dbReference>
<dbReference type="EMBL" id="CP020571">
    <property type="protein sequence ID" value="AWU47330.1"/>
    <property type="molecule type" value="Genomic_DNA"/>
</dbReference>
<dbReference type="CDD" id="cd00093">
    <property type="entry name" value="HTH_XRE"/>
    <property type="match status" value="1"/>
</dbReference>
<dbReference type="PROSITE" id="PS50943">
    <property type="entry name" value="HTH_CROC1"/>
    <property type="match status" value="1"/>
</dbReference>
<feature type="domain" description="HTH cro/C1-type" evidence="1">
    <location>
        <begin position="103"/>
        <end position="157"/>
    </location>
</feature>
<protein>
    <submittedName>
        <fullName evidence="2">Transcriptional regulator</fullName>
    </submittedName>
</protein>
<dbReference type="Pfam" id="PF01381">
    <property type="entry name" value="HTH_3"/>
    <property type="match status" value="1"/>
</dbReference>
<evidence type="ECO:0000313" key="2">
    <source>
        <dbReference type="EMBL" id="AWU47330.1"/>
    </source>
</evidence>
<gene>
    <name evidence="2" type="ORF">B6246_p0010</name>
</gene>
<keyword evidence="2" id="KW-0614">Plasmid</keyword>
<dbReference type="GO" id="GO:0015074">
    <property type="term" value="P:DNA integration"/>
    <property type="evidence" value="ECO:0007669"/>
    <property type="project" value="InterPro"/>
</dbReference>
<dbReference type="InterPro" id="IPR001387">
    <property type="entry name" value="Cro/C1-type_HTH"/>
</dbReference>
<dbReference type="SMART" id="SM00530">
    <property type="entry name" value="HTH_XRE"/>
    <property type="match status" value="1"/>
</dbReference>
<reference evidence="2" key="1">
    <citation type="submission" date="2018-06" db="EMBL/GenBank/DDBJ databases">
        <authorList>
            <person name="Zhirakovskaya E."/>
        </authorList>
    </citation>
    <scope>NUCLEOTIDE SEQUENCE</scope>
    <source>
        <strain evidence="2">YT-1</strain>
        <plasmid evidence="2">p11</plasmid>
    </source>
</reference>